<dbReference type="InterPro" id="IPR001753">
    <property type="entry name" value="Enoyl-CoA_hydra/iso"/>
</dbReference>
<organism evidence="1 2">
    <name type="scientific">Noviherbaspirillum saxi</name>
    <dbReference type="NCBI Taxonomy" id="2320863"/>
    <lineage>
        <taxon>Bacteria</taxon>
        <taxon>Pseudomonadati</taxon>
        <taxon>Pseudomonadota</taxon>
        <taxon>Betaproteobacteria</taxon>
        <taxon>Burkholderiales</taxon>
        <taxon>Oxalobacteraceae</taxon>
        <taxon>Noviherbaspirillum</taxon>
    </lineage>
</organism>
<dbReference type="SUPFAM" id="SSF52096">
    <property type="entry name" value="ClpP/crotonase"/>
    <property type="match status" value="1"/>
</dbReference>
<dbReference type="Pfam" id="PF00378">
    <property type="entry name" value="ECH_1"/>
    <property type="match status" value="1"/>
</dbReference>
<dbReference type="Gene3D" id="3.90.226.10">
    <property type="entry name" value="2-enoyl-CoA Hydratase, Chain A, domain 1"/>
    <property type="match status" value="1"/>
</dbReference>
<protein>
    <submittedName>
        <fullName evidence="1">Enoyl-CoA hydratase</fullName>
        <ecNumber evidence="1">4.2.1.17</ecNumber>
    </submittedName>
</protein>
<sequence length="268" mass="29683">MDYSEITYEVLGPVLRVYHNRPKQANSESENLLAELDDALERAKRDDDIRVLIIGGVGKHFSAGHDLIGGMETRGNFSPEQHWLWESEHYLGNAMRIWDFPKPTIAQVQGACIAGGFMVANMCDLMVASDDAYFSDPVVHSLAAASVETLVHPWVMGVRKAKEFLYTGQKLPAAEAKEWGMVNHVVPRAELEEFTLKLANHIALAPPVGIRMMKRSLNRSADIMGFRNSIMAHFDTHILSTSTKEHYSVASAGMNASMEKAKKVASNG</sequence>
<dbReference type="EMBL" id="QYUO01000003">
    <property type="protein sequence ID" value="RJF91667.1"/>
    <property type="molecule type" value="Genomic_DNA"/>
</dbReference>
<dbReference type="EC" id="4.2.1.17" evidence="1"/>
<dbReference type="AlphaFoldDB" id="A0A3A3FF49"/>
<keyword evidence="1" id="KW-0456">Lyase</keyword>
<gene>
    <name evidence="1" type="ORF">D3871_23510</name>
</gene>
<dbReference type="GO" id="GO:0004300">
    <property type="term" value="F:enoyl-CoA hydratase activity"/>
    <property type="evidence" value="ECO:0007669"/>
    <property type="project" value="UniProtKB-EC"/>
</dbReference>
<dbReference type="PANTHER" id="PTHR11941:SF124">
    <property type="entry name" value="ENOYL-COA HYDRATASE ECHA13-RELATED"/>
    <property type="match status" value="1"/>
</dbReference>
<dbReference type="InterPro" id="IPR029045">
    <property type="entry name" value="ClpP/crotonase-like_dom_sf"/>
</dbReference>
<proteinExistence type="predicted"/>
<accession>A0A3A3FF49</accession>
<evidence type="ECO:0000313" key="1">
    <source>
        <dbReference type="EMBL" id="RJF91667.1"/>
    </source>
</evidence>
<keyword evidence="2" id="KW-1185">Reference proteome</keyword>
<dbReference type="Proteomes" id="UP000265955">
    <property type="component" value="Unassembled WGS sequence"/>
</dbReference>
<comment type="caution">
    <text evidence="1">The sequence shown here is derived from an EMBL/GenBank/DDBJ whole genome shotgun (WGS) entry which is preliminary data.</text>
</comment>
<reference evidence="2" key="1">
    <citation type="submission" date="2018-09" db="EMBL/GenBank/DDBJ databases">
        <authorList>
            <person name="Zhu H."/>
        </authorList>
    </citation>
    <scope>NUCLEOTIDE SEQUENCE [LARGE SCALE GENOMIC DNA]</scope>
    <source>
        <strain evidence="2">K1R23-30</strain>
    </source>
</reference>
<dbReference type="RefSeq" id="WP_119771565.1">
    <property type="nucleotide sequence ID" value="NZ_QYUO01000003.1"/>
</dbReference>
<name>A0A3A3FF49_9BURK</name>
<dbReference type="PANTHER" id="PTHR11941">
    <property type="entry name" value="ENOYL-COA HYDRATASE-RELATED"/>
    <property type="match status" value="1"/>
</dbReference>
<evidence type="ECO:0000313" key="2">
    <source>
        <dbReference type="Proteomes" id="UP000265955"/>
    </source>
</evidence>
<dbReference type="GO" id="GO:0006635">
    <property type="term" value="P:fatty acid beta-oxidation"/>
    <property type="evidence" value="ECO:0007669"/>
    <property type="project" value="TreeGrafter"/>
</dbReference>
<dbReference type="OrthoDB" id="9807606at2"/>
<dbReference type="CDD" id="cd06558">
    <property type="entry name" value="crotonase-like"/>
    <property type="match status" value="1"/>
</dbReference>
<dbReference type="NCBIfam" id="NF006140">
    <property type="entry name" value="PRK08290.1"/>
    <property type="match status" value="1"/>
</dbReference>